<dbReference type="Proteomes" id="UP001286313">
    <property type="component" value="Unassembled WGS sequence"/>
</dbReference>
<comment type="caution">
    <text evidence="2">The sequence shown here is derived from an EMBL/GenBank/DDBJ whole genome shotgun (WGS) entry which is preliminary data.</text>
</comment>
<dbReference type="EMBL" id="JAWQEG010004682">
    <property type="protein sequence ID" value="KAK3860619.1"/>
    <property type="molecule type" value="Genomic_DNA"/>
</dbReference>
<gene>
    <name evidence="2" type="ORF">Pcinc_033340</name>
</gene>
<feature type="region of interest" description="Disordered" evidence="1">
    <location>
        <begin position="1"/>
        <end position="28"/>
    </location>
</feature>
<evidence type="ECO:0000313" key="2">
    <source>
        <dbReference type="EMBL" id="KAK3860619.1"/>
    </source>
</evidence>
<name>A0AAE1JZI2_PETCI</name>
<dbReference type="AlphaFoldDB" id="A0AAE1JZI2"/>
<proteinExistence type="predicted"/>
<protein>
    <submittedName>
        <fullName evidence="2">Uncharacterized protein</fullName>
    </submittedName>
</protein>
<reference evidence="2" key="1">
    <citation type="submission" date="2023-10" db="EMBL/GenBank/DDBJ databases">
        <title>Genome assemblies of two species of porcelain crab, Petrolisthes cinctipes and Petrolisthes manimaculis (Anomura: Porcellanidae).</title>
        <authorList>
            <person name="Angst P."/>
        </authorList>
    </citation>
    <scope>NUCLEOTIDE SEQUENCE</scope>
    <source>
        <strain evidence="2">PB745_01</strain>
        <tissue evidence="2">Gill</tissue>
    </source>
</reference>
<sequence>MSEVESKVFPVRQAPAPPPSPFIDQHNHDDIPTTTAAVTSPCFSATATCPLCLPATLPPLSFTPVPLSVHPARLTVCGGG</sequence>
<organism evidence="2 3">
    <name type="scientific">Petrolisthes cinctipes</name>
    <name type="common">Flat porcelain crab</name>
    <dbReference type="NCBI Taxonomy" id="88211"/>
    <lineage>
        <taxon>Eukaryota</taxon>
        <taxon>Metazoa</taxon>
        <taxon>Ecdysozoa</taxon>
        <taxon>Arthropoda</taxon>
        <taxon>Crustacea</taxon>
        <taxon>Multicrustacea</taxon>
        <taxon>Malacostraca</taxon>
        <taxon>Eumalacostraca</taxon>
        <taxon>Eucarida</taxon>
        <taxon>Decapoda</taxon>
        <taxon>Pleocyemata</taxon>
        <taxon>Anomura</taxon>
        <taxon>Galatheoidea</taxon>
        <taxon>Porcellanidae</taxon>
        <taxon>Petrolisthes</taxon>
    </lineage>
</organism>
<evidence type="ECO:0000313" key="3">
    <source>
        <dbReference type="Proteomes" id="UP001286313"/>
    </source>
</evidence>
<keyword evidence="3" id="KW-1185">Reference proteome</keyword>
<evidence type="ECO:0000256" key="1">
    <source>
        <dbReference type="SAM" id="MobiDB-lite"/>
    </source>
</evidence>
<accession>A0AAE1JZI2</accession>